<evidence type="ECO:0000256" key="1">
    <source>
        <dbReference type="SAM" id="SignalP"/>
    </source>
</evidence>
<keyword evidence="1" id="KW-0732">Signal</keyword>
<dbReference type="AlphaFoldDB" id="A0A6G0Y790"/>
<protein>
    <submittedName>
        <fullName evidence="2">Uncharacterized protein</fullName>
    </submittedName>
</protein>
<evidence type="ECO:0000313" key="2">
    <source>
        <dbReference type="EMBL" id="KAF0750245.1"/>
    </source>
</evidence>
<sequence length="204" mass="23753">MSLININCIFICVFGIPVISTDIPKLFCSISSIFDFNKSTSSDRLEYTTTVTHILDKVVYLESIKTNYRYLTYSLPLFNMLARVTLRGERSSYHIVQWAYLTDHIAYAQKLGVTLSLPVFFARHPQNDRGKAAQKMFTNLIWLDENINYDEFCKLFVIIFQDQNVLNICKEIYSYQIGTIRFLKPACSNKLIAAKGIHLYYYYL</sequence>
<proteinExistence type="predicted"/>
<accession>A0A6G0Y790</accession>
<gene>
    <name evidence="2" type="ORF">FWK35_00010636</name>
</gene>
<name>A0A6G0Y790_APHCR</name>
<reference evidence="2 3" key="1">
    <citation type="submission" date="2019-08" db="EMBL/GenBank/DDBJ databases">
        <title>Whole genome of Aphis craccivora.</title>
        <authorList>
            <person name="Voronova N.V."/>
            <person name="Shulinski R.S."/>
            <person name="Bandarenka Y.V."/>
            <person name="Zhorov D.G."/>
            <person name="Warner D."/>
        </authorList>
    </citation>
    <scope>NUCLEOTIDE SEQUENCE [LARGE SCALE GENOMIC DNA]</scope>
    <source>
        <strain evidence="2">180601</strain>
        <tissue evidence="2">Whole Body</tissue>
    </source>
</reference>
<feature type="chain" id="PRO_5026198069" evidence="1">
    <location>
        <begin position="16"/>
        <end position="204"/>
    </location>
</feature>
<organism evidence="2 3">
    <name type="scientific">Aphis craccivora</name>
    <name type="common">Cowpea aphid</name>
    <dbReference type="NCBI Taxonomy" id="307492"/>
    <lineage>
        <taxon>Eukaryota</taxon>
        <taxon>Metazoa</taxon>
        <taxon>Ecdysozoa</taxon>
        <taxon>Arthropoda</taxon>
        <taxon>Hexapoda</taxon>
        <taxon>Insecta</taxon>
        <taxon>Pterygota</taxon>
        <taxon>Neoptera</taxon>
        <taxon>Paraneoptera</taxon>
        <taxon>Hemiptera</taxon>
        <taxon>Sternorrhyncha</taxon>
        <taxon>Aphidomorpha</taxon>
        <taxon>Aphidoidea</taxon>
        <taxon>Aphididae</taxon>
        <taxon>Aphidini</taxon>
        <taxon>Aphis</taxon>
        <taxon>Aphis</taxon>
    </lineage>
</organism>
<comment type="caution">
    <text evidence="2">The sequence shown here is derived from an EMBL/GenBank/DDBJ whole genome shotgun (WGS) entry which is preliminary data.</text>
</comment>
<evidence type="ECO:0000313" key="3">
    <source>
        <dbReference type="Proteomes" id="UP000478052"/>
    </source>
</evidence>
<dbReference type="Proteomes" id="UP000478052">
    <property type="component" value="Unassembled WGS sequence"/>
</dbReference>
<keyword evidence="3" id="KW-1185">Reference proteome</keyword>
<feature type="signal peptide" evidence="1">
    <location>
        <begin position="1"/>
        <end position="15"/>
    </location>
</feature>
<dbReference type="EMBL" id="VUJU01005790">
    <property type="protein sequence ID" value="KAF0750245.1"/>
    <property type="molecule type" value="Genomic_DNA"/>
</dbReference>